<keyword evidence="9" id="KW-0406">Ion transport</keyword>
<reference evidence="20" key="1">
    <citation type="journal article" date="2019" name="Int. J. Syst. Evol. Microbiol.">
        <title>The Global Catalogue of Microorganisms (GCM) 10K type strain sequencing project: providing services to taxonomists for standard genome sequencing and annotation.</title>
        <authorList>
            <consortium name="The Broad Institute Genomics Platform"/>
            <consortium name="The Broad Institute Genome Sequencing Center for Infectious Disease"/>
            <person name="Wu L."/>
            <person name="Ma J."/>
        </authorList>
    </citation>
    <scope>NUCLEOTIDE SEQUENCE [LARGE SCALE GENOMIC DNA]</scope>
    <source>
        <strain evidence="20">CCUG 58411</strain>
    </source>
</reference>
<keyword evidence="5" id="KW-0410">Iron transport</keyword>
<evidence type="ECO:0000256" key="4">
    <source>
        <dbReference type="ARBA" id="ARBA00022452"/>
    </source>
</evidence>
<protein>
    <submittedName>
        <fullName evidence="19">TonB-dependent receptor</fullName>
    </submittedName>
</protein>
<evidence type="ECO:0000313" key="20">
    <source>
        <dbReference type="Proteomes" id="UP001597206"/>
    </source>
</evidence>
<evidence type="ECO:0000256" key="3">
    <source>
        <dbReference type="ARBA" id="ARBA00022448"/>
    </source>
</evidence>
<evidence type="ECO:0000256" key="7">
    <source>
        <dbReference type="ARBA" id="ARBA00022729"/>
    </source>
</evidence>
<evidence type="ECO:0000256" key="1">
    <source>
        <dbReference type="ARBA" id="ARBA00004571"/>
    </source>
</evidence>
<dbReference type="InterPro" id="IPR012910">
    <property type="entry name" value="Plug_dom"/>
</dbReference>
<evidence type="ECO:0000256" key="6">
    <source>
        <dbReference type="ARBA" id="ARBA00022692"/>
    </source>
</evidence>
<dbReference type="PANTHER" id="PTHR32552:SF89">
    <property type="entry name" value="CATECHOLATE SIDEROPHORE RECEPTOR FIU"/>
    <property type="match status" value="1"/>
</dbReference>
<dbReference type="Gene3D" id="2.170.130.10">
    <property type="entry name" value="TonB-dependent receptor, plug domain"/>
    <property type="match status" value="1"/>
</dbReference>
<feature type="domain" description="TonB-dependent receptor plug" evidence="18">
    <location>
        <begin position="55"/>
        <end position="165"/>
    </location>
</feature>
<keyword evidence="13 14" id="KW-0998">Cell outer membrane</keyword>
<gene>
    <name evidence="19" type="ORF">ACFQ2T_11940</name>
</gene>
<keyword evidence="3 14" id="KW-0813">Transport</keyword>
<proteinExistence type="inferred from homology"/>
<dbReference type="Gene3D" id="2.40.170.20">
    <property type="entry name" value="TonB-dependent receptor, beta-barrel domain"/>
    <property type="match status" value="1"/>
</dbReference>
<keyword evidence="8" id="KW-0408">Iron</keyword>
<dbReference type="Pfam" id="PF07715">
    <property type="entry name" value="Plug"/>
    <property type="match status" value="1"/>
</dbReference>
<keyword evidence="4 14" id="KW-1134">Transmembrane beta strand</keyword>
<evidence type="ECO:0000256" key="2">
    <source>
        <dbReference type="ARBA" id="ARBA00009810"/>
    </source>
</evidence>
<evidence type="ECO:0000256" key="12">
    <source>
        <dbReference type="ARBA" id="ARBA00023170"/>
    </source>
</evidence>
<organism evidence="19 20">
    <name type="scientific">Methylophilus flavus</name>
    <dbReference type="NCBI Taxonomy" id="640084"/>
    <lineage>
        <taxon>Bacteria</taxon>
        <taxon>Pseudomonadati</taxon>
        <taxon>Pseudomonadota</taxon>
        <taxon>Betaproteobacteria</taxon>
        <taxon>Nitrosomonadales</taxon>
        <taxon>Methylophilaceae</taxon>
        <taxon>Methylophilus</taxon>
    </lineage>
</organism>
<dbReference type="Pfam" id="PF00593">
    <property type="entry name" value="TonB_dep_Rec_b-barrel"/>
    <property type="match status" value="1"/>
</dbReference>
<accession>A0ABW3PF20</accession>
<dbReference type="SUPFAM" id="SSF56935">
    <property type="entry name" value="Porins"/>
    <property type="match status" value="1"/>
</dbReference>
<evidence type="ECO:0000313" key="19">
    <source>
        <dbReference type="EMBL" id="MFD1123221.1"/>
    </source>
</evidence>
<keyword evidence="10 15" id="KW-0798">TonB box</keyword>
<comment type="similarity">
    <text evidence="2 14 15">Belongs to the TonB-dependent receptor family.</text>
</comment>
<evidence type="ECO:0000256" key="9">
    <source>
        <dbReference type="ARBA" id="ARBA00023065"/>
    </source>
</evidence>
<feature type="domain" description="TonB-dependent receptor-like beta-barrel" evidence="17">
    <location>
        <begin position="262"/>
        <end position="716"/>
    </location>
</feature>
<comment type="subcellular location">
    <subcellularLocation>
        <location evidence="1 14">Cell outer membrane</location>
        <topology evidence="1 14">Multi-pass membrane protein</topology>
    </subcellularLocation>
</comment>
<evidence type="ECO:0000256" key="15">
    <source>
        <dbReference type="RuleBase" id="RU003357"/>
    </source>
</evidence>
<keyword evidence="7 16" id="KW-0732">Signal</keyword>
<dbReference type="PROSITE" id="PS52016">
    <property type="entry name" value="TONB_DEPENDENT_REC_3"/>
    <property type="match status" value="1"/>
</dbReference>
<evidence type="ECO:0000256" key="10">
    <source>
        <dbReference type="ARBA" id="ARBA00023077"/>
    </source>
</evidence>
<evidence type="ECO:0000256" key="5">
    <source>
        <dbReference type="ARBA" id="ARBA00022496"/>
    </source>
</evidence>
<dbReference type="Proteomes" id="UP001597206">
    <property type="component" value="Unassembled WGS sequence"/>
</dbReference>
<evidence type="ECO:0000256" key="16">
    <source>
        <dbReference type="SAM" id="SignalP"/>
    </source>
</evidence>
<keyword evidence="11 14" id="KW-0472">Membrane</keyword>
<evidence type="ECO:0000259" key="17">
    <source>
        <dbReference type="Pfam" id="PF00593"/>
    </source>
</evidence>
<name>A0ABW3PF20_9PROT</name>
<feature type="signal peptide" evidence="16">
    <location>
        <begin position="1"/>
        <end position="25"/>
    </location>
</feature>
<evidence type="ECO:0000256" key="8">
    <source>
        <dbReference type="ARBA" id="ARBA00023004"/>
    </source>
</evidence>
<dbReference type="EMBL" id="JBHTLN010000002">
    <property type="protein sequence ID" value="MFD1123221.1"/>
    <property type="molecule type" value="Genomic_DNA"/>
</dbReference>
<dbReference type="InterPro" id="IPR039426">
    <property type="entry name" value="TonB-dep_rcpt-like"/>
</dbReference>
<sequence>MHYRLKRLPVTLAVMGALYGIQGHAADDAQVQTKESVADEETALNSVVVFGKKRTRQVSEISRADLDNTAPGTSPIKALSTLPGVNYNSPDSFGNYEWGSRISIRGFNQNQLGFTLDDVPLGDMSYRNYNGLHISRAISSENIGRIVVSQGTGALGTASSSNLGGTIQFYSLEPAEKQGVKFEQSFAEYDNRRTFARFDSGLLSTGTKFAISATEQNADKWKGHGEQRHQLVNFKLTQDFDIGKFTGFINYSDRKDVDYMDLSKSSARRLGYRWDYFAPDWALAQQVATQVGAGGTVGNITSLDDAYYNGSGLREDWLVGGTLALALSDTVSLKTTIYHHDQDGTGTWWTPYRASPGGTPISLRTLEFDINRSGILSALTYNQGIHSFNAGFWYENNDFQHAMRFYAQDNGPSSPYRRPSNPFFTAWNYQFDTNTLQLHFQDNIKLSDQLTVNAGFKSLDATTSVSTLRDTAAGNELRGSLTASDHFLPSLGLNFKLDEQNEFFADAAENVAAFRGVVKGGASPFDTTQAGFNAIKGSIKPEESLVVEGGWRYRQPNFNSSVALYHVDFKNRLLALQQGSGIVGNPSVLTNVGKVETVGAEFSANWSPITNVWFNNSLTLNQSKYRDDFSINNTVFRTDGKNVVDAPKTIVSSQLKYNDGSLYGQIGANYIGQRYYTYTNDQSVSGYTIWDISGGYRWRNVSLAKNVNVQIGVNNLFDKKYFAFGDNPYQATDPTGDAYNLLAGAPRTAFVRFAGEF</sequence>
<evidence type="ECO:0000256" key="14">
    <source>
        <dbReference type="PROSITE-ProRule" id="PRU01360"/>
    </source>
</evidence>
<evidence type="ECO:0000259" key="18">
    <source>
        <dbReference type="Pfam" id="PF07715"/>
    </source>
</evidence>
<dbReference type="InterPro" id="IPR000531">
    <property type="entry name" value="Beta-barrel_TonB"/>
</dbReference>
<dbReference type="RefSeq" id="WP_379034700.1">
    <property type="nucleotide sequence ID" value="NZ_JBHTLN010000002.1"/>
</dbReference>
<evidence type="ECO:0000256" key="11">
    <source>
        <dbReference type="ARBA" id="ARBA00023136"/>
    </source>
</evidence>
<dbReference type="InterPro" id="IPR037066">
    <property type="entry name" value="Plug_dom_sf"/>
</dbReference>
<dbReference type="PANTHER" id="PTHR32552">
    <property type="entry name" value="FERRICHROME IRON RECEPTOR-RELATED"/>
    <property type="match status" value="1"/>
</dbReference>
<evidence type="ECO:0000256" key="13">
    <source>
        <dbReference type="ARBA" id="ARBA00023237"/>
    </source>
</evidence>
<keyword evidence="12 19" id="KW-0675">Receptor</keyword>
<feature type="chain" id="PRO_5046754354" evidence="16">
    <location>
        <begin position="26"/>
        <end position="757"/>
    </location>
</feature>
<dbReference type="InterPro" id="IPR036942">
    <property type="entry name" value="Beta-barrel_TonB_sf"/>
</dbReference>
<keyword evidence="20" id="KW-1185">Reference proteome</keyword>
<comment type="caution">
    <text evidence="19">The sequence shown here is derived from an EMBL/GenBank/DDBJ whole genome shotgun (WGS) entry which is preliminary data.</text>
</comment>
<keyword evidence="6 14" id="KW-0812">Transmembrane</keyword>